<gene>
    <name evidence="7" type="ORF">H9734_03890</name>
</gene>
<reference evidence="7" key="1">
    <citation type="journal article" date="2021" name="PeerJ">
        <title>Extensive microbial diversity within the chicken gut microbiome revealed by metagenomics and culture.</title>
        <authorList>
            <person name="Gilroy R."/>
            <person name="Ravi A."/>
            <person name="Getino M."/>
            <person name="Pursley I."/>
            <person name="Horton D.L."/>
            <person name="Alikhan N.F."/>
            <person name="Baker D."/>
            <person name="Gharbi K."/>
            <person name="Hall N."/>
            <person name="Watson M."/>
            <person name="Adriaenssens E.M."/>
            <person name="Foster-Nyarko E."/>
            <person name="Jarju S."/>
            <person name="Secka A."/>
            <person name="Antonio M."/>
            <person name="Oren A."/>
            <person name="Chaudhuri R.R."/>
            <person name="La Ragione R."/>
            <person name="Hildebrand F."/>
            <person name="Pallen M.J."/>
        </authorList>
    </citation>
    <scope>NUCLEOTIDE SEQUENCE</scope>
    <source>
        <strain evidence="7">CHK183-1962</strain>
    </source>
</reference>
<dbReference type="GO" id="GO:0009003">
    <property type="term" value="F:signal peptidase activity"/>
    <property type="evidence" value="ECO:0007669"/>
    <property type="project" value="UniProtKB-EC"/>
</dbReference>
<dbReference type="Proteomes" id="UP000886890">
    <property type="component" value="Unassembled WGS sequence"/>
</dbReference>
<dbReference type="CDD" id="cd06530">
    <property type="entry name" value="S26_SPase_I"/>
    <property type="match status" value="1"/>
</dbReference>
<proteinExistence type="predicted"/>
<organism evidence="7 8">
    <name type="scientific">Candidatus Fusicatenibacter merdavium</name>
    <dbReference type="NCBI Taxonomy" id="2838600"/>
    <lineage>
        <taxon>Bacteria</taxon>
        <taxon>Bacillati</taxon>
        <taxon>Bacillota</taxon>
        <taxon>Clostridia</taxon>
        <taxon>Lachnospirales</taxon>
        <taxon>Lachnospiraceae</taxon>
        <taxon>Fusicatenibacter</taxon>
    </lineage>
</organism>
<protein>
    <recommendedName>
        <fullName evidence="5">Signal peptidase I</fullName>
        <ecNumber evidence="5">3.4.21.89</ecNumber>
    </recommendedName>
</protein>
<keyword evidence="3 6" id="KW-1133">Transmembrane helix</keyword>
<dbReference type="EMBL" id="DXEK01000063">
    <property type="protein sequence ID" value="HIX76723.1"/>
    <property type="molecule type" value="Genomic_DNA"/>
</dbReference>
<comment type="subcellular location">
    <subcellularLocation>
        <location evidence="1">Membrane</location>
    </subcellularLocation>
</comment>
<dbReference type="PANTHER" id="PTHR10806">
    <property type="entry name" value="SIGNAL PEPTIDASE COMPLEX CATALYTIC SUBUNIT SEC11"/>
    <property type="match status" value="1"/>
</dbReference>
<name>A0A9D2BHY3_9FIRM</name>
<dbReference type="SUPFAM" id="SSF51306">
    <property type="entry name" value="LexA/Signal peptidase"/>
    <property type="match status" value="1"/>
</dbReference>
<comment type="caution">
    <text evidence="7">The sequence shown here is derived from an EMBL/GenBank/DDBJ whole genome shotgun (WGS) entry which is preliminary data.</text>
</comment>
<feature type="transmembrane region" description="Helical" evidence="6">
    <location>
        <begin position="157"/>
        <end position="176"/>
    </location>
</feature>
<reference evidence="7" key="2">
    <citation type="submission" date="2021-04" db="EMBL/GenBank/DDBJ databases">
        <authorList>
            <person name="Gilroy R."/>
        </authorList>
    </citation>
    <scope>NUCLEOTIDE SEQUENCE</scope>
    <source>
        <strain evidence="7">CHK183-1962</strain>
    </source>
</reference>
<evidence type="ECO:0000256" key="6">
    <source>
        <dbReference type="SAM" id="Phobius"/>
    </source>
</evidence>
<keyword evidence="7" id="KW-0378">Hydrolase</keyword>
<dbReference type="Gene3D" id="2.10.109.10">
    <property type="entry name" value="Umud Fragment, subunit A"/>
    <property type="match status" value="1"/>
</dbReference>
<dbReference type="PANTHER" id="PTHR10806:SF6">
    <property type="entry name" value="SIGNAL PEPTIDASE COMPLEX CATALYTIC SUBUNIT SEC11"/>
    <property type="match status" value="1"/>
</dbReference>
<evidence type="ECO:0000256" key="2">
    <source>
        <dbReference type="ARBA" id="ARBA00022692"/>
    </source>
</evidence>
<dbReference type="NCBIfam" id="TIGR02228">
    <property type="entry name" value="sigpep_I_arch"/>
    <property type="match status" value="1"/>
</dbReference>
<sequence>MTNDTEKNERKEKKKRKNPGAVFCRFLGTVLLVAMILICLPLTAPRLFGYHIYTVVSGSMEPAIPTGSLVYIHEMAPEDVEVDDVIAFYGSADSASIITHRVVENRVLMGEFVTKGDANETEDMNPVPYSNFIGKVVRSFPEIGVFAQILTGQEGKFIAAGVILAAVILQGLGSLLDRRQEKKRS</sequence>
<evidence type="ECO:0000256" key="3">
    <source>
        <dbReference type="ARBA" id="ARBA00022989"/>
    </source>
</evidence>
<dbReference type="InterPro" id="IPR019533">
    <property type="entry name" value="Peptidase_S26"/>
</dbReference>
<dbReference type="AlphaFoldDB" id="A0A9D2BHY3"/>
<evidence type="ECO:0000256" key="5">
    <source>
        <dbReference type="NCBIfam" id="TIGR02228"/>
    </source>
</evidence>
<dbReference type="EC" id="3.4.21.89" evidence="5"/>
<dbReference type="InterPro" id="IPR001733">
    <property type="entry name" value="Peptidase_S26B"/>
</dbReference>
<evidence type="ECO:0000313" key="8">
    <source>
        <dbReference type="Proteomes" id="UP000886890"/>
    </source>
</evidence>
<keyword evidence="4 6" id="KW-0472">Membrane</keyword>
<feature type="transmembrane region" description="Helical" evidence="6">
    <location>
        <begin position="21"/>
        <end position="44"/>
    </location>
</feature>
<keyword evidence="2 6" id="KW-0812">Transmembrane</keyword>
<evidence type="ECO:0000313" key="7">
    <source>
        <dbReference type="EMBL" id="HIX76723.1"/>
    </source>
</evidence>
<dbReference type="GO" id="GO:0016020">
    <property type="term" value="C:membrane"/>
    <property type="evidence" value="ECO:0007669"/>
    <property type="project" value="UniProtKB-SubCell"/>
</dbReference>
<dbReference type="GO" id="GO:0004252">
    <property type="term" value="F:serine-type endopeptidase activity"/>
    <property type="evidence" value="ECO:0007669"/>
    <property type="project" value="UniProtKB-UniRule"/>
</dbReference>
<dbReference type="GO" id="GO:0006465">
    <property type="term" value="P:signal peptide processing"/>
    <property type="evidence" value="ECO:0007669"/>
    <property type="project" value="UniProtKB-UniRule"/>
</dbReference>
<dbReference type="InterPro" id="IPR036286">
    <property type="entry name" value="LexA/Signal_pep-like_sf"/>
</dbReference>
<dbReference type="PRINTS" id="PR00728">
    <property type="entry name" value="SIGNALPTASE"/>
</dbReference>
<evidence type="ECO:0000256" key="1">
    <source>
        <dbReference type="ARBA" id="ARBA00004370"/>
    </source>
</evidence>
<evidence type="ECO:0000256" key="4">
    <source>
        <dbReference type="ARBA" id="ARBA00023136"/>
    </source>
</evidence>
<accession>A0A9D2BHY3</accession>